<accession>A0ABR4HF54</accession>
<gene>
    <name evidence="1" type="ORF">BJX63DRAFT_431599</name>
</gene>
<evidence type="ECO:0000313" key="2">
    <source>
        <dbReference type="Proteomes" id="UP001610334"/>
    </source>
</evidence>
<proteinExistence type="predicted"/>
<organism evidence="1 2">
    <name type="scientific">Aspergillus granulosus</name>
    <dbReference type="NCBI Taxonomy" id="176169"/>
    <lineage>
        <taxon>Eukaryota</taxon>
        <taxon>Fungi</taxon>
        <taxon>Dikarya</taxon>
        <taxon>Ascomycota</taxon>
        <taxon>Pezizomycotina</taxon>
        <taxon>Eurotiomycetes</taxon>
        <taxon>Eurotiomycetidae</taxon>
        <taxon>Eurotiales</taxon>
        <taxon>Aspergillaceae</taxon>
        <taxon>Aspergillus</taxon>
        <taxon>Aspergillus subgen. Nidulantes</taxon>
    </lineage>
</organism>
<dbReference type="EMBL" id="JBFXLT010000036">
    <property type="protein sequence ID" value="KAL2813960.1"/>
    <property type="molecule type" value="Genomic_DNA"/>
</dbReference>
<sequence>MEPAVPSQVDTAYTWEVEIENRKGKTSRTTLQVTKETMNDASRNLWNITRKNLSRKDKVLIDLGLLSVRISNTPIPRPSSQAPCTTDAAATTFLSLKNLDNLELSAFLDMSKEMNVGHYSIRFTLIEKRPFVFKFGRIAALLLAIGLQIGLSLVTL</sequence>
<dbReference type="Proteomes" id="UP001610334">
    <property type="component" value="Unassembled WGS sequence"/>
</dbReference>
<evidence type="ECO:0000313" key="1">
    <source>
        <dbReference type="EMBL" id="KAL2813960.1"/>
    </source>
</evidence>
<protein>
    <submittedName>
        <fullName evidence="1">Uncharacterized protein</fullName>
    </submittedName>
</protein>
<name>A0ABR4HF54_9EURO</name>
<comment type="caution">
    <text evidence="1">The sequence shown here is derived from an EMBL/GenBank/DDBJ whole genome shotgun (WGS) entry which is preliminary data.</text>
</comment>
<keyword evidence="2" id="KW-1185">Reference proteome</keyword>
<reference evidence="1 2" key="1">
    <citation type="submission" date="2024-07" db="EMBL/GenBank/DDBJ databases">
        <title>Section-level genome sequencing and comparative genomics of Aspergillus sections Usti and Cavernicolus.</title>
        <authorList>
            <consortium name="Lawrence Berkeley National Laboratory"/>
            <person name="Nybo J.L."/>
            <person name="Vesth T.C."/>
            <person name="Theobald S."/>
            <person name="Frisvad J.C."/>
            <person name="Larsen T.O."/>
            <person name="Kjaerboelling I."/>
            <person name="Rothschild-Mancinelli K."/>
            <person name="Lyhne E.K."/>
            <person name="Kogle M.E."/>
            <person name="Barry K."/>
            <person name="Clum A."/>
            <person name="Na H."/>
            <person name="Ledsgaard L."/>
            <person name="Lin J."/>
            <person name="Lipzen A."/>
            <person name="Kuo A."/>
            <person name="Riley R."/>
            <person name="Mondo S."/>
            <person name="Labutti K."/>
            <person name="Haridas S."/>
            <person name="Pangalinan J."/>
            <person name="Salamov A.A."/>
            <person name="Simmons B.A."/>
            <person name="Magnuson J.K."/>
            <person name="Chen J."/>
            <person name="Drula E."/>
            <person name="Henrissat B."/>
            <person name="Wiebenga A."/>
            <person name="Lubbers R.J."/>
            <person name="Gomes A.C."/>
            <person name="Makela M.R."/>
            <person name="Stajich J."/>
            <person name="Grigoriev I.V."/>
            <person name="Mortensen U.H."/>
            <person name="De Vries R.P."/>
            <person name="Baker S.E."/>
            <person name="Andersen M.R."/>
        </authorList>
    </citation>
    <scope>NUCLEOTIDE SEQUENCE [LARGE SCALE GENOMIC DNA]</scope>
    <source>
        <strain evidence="1 2">CBS 588.65</strain>
    </source>
</reference>